<feature type="chain" id="PRO_5030819535" description="Lipoprotein" evidence="1">
    <location>
        <begin position="23"/>
        <end position="52"/>
    </location>
</feature>
<evidence type="ECO:0000313" key="3">
    <source>
        <dbReference type="Proteomes" id="UP000582090"/>
    </source>
</evidence>
<evidence type="ECO:0000256" key="1">
    <source>
        <dbReference type="SAM" id="SignalP"/>
    </source>
</evidence>
<protein>
    <recommendedName>
        <fullName evidence="4">Lipoprotein</fullName>
    </recommendedName>
</protein>
<keyword evidence="1" id="KW-0732">Signal</keyword>
<dbReference type="Proteomes" id="UP000582090">
    <property type="component" value="Unassembled WGS sequence"/>
</dbReference>
<dbReference type="EMBL" id="JACIDW010000019">
    <property type="protein sequence ID" value="MBB3966630.1"/>
    <property type="molecule type" value="Genomic_DNA"/>
</dbReference>
<comment type="caution">
    <text evidence="2">The sequence shown here is derived from an EMBL/GenBank/DDBJ whole genome shotgun (WGS) entry which is preliminary data.</text>
</comment>
<sequence>MRRFHSLALVGALLATAFIATACTSTAPSRNGDMPMNSACAMGFNNDRPCSY</sequence>
<name>A0A7W6CT23_9HYPH</name>
<proteinExistence type="predicted"/>
<evidence type="ECO:0000313" key="2">
    <source>
        <dbReference type="EMBL" id="MBB3966630.1"/>
    </source>
</evidence>
<accession>A0A7W6CT23</accession>
<organism evidence="2 3">
    <name type="scientific">Rhizobium metallidurans</name>
    <dbReference type="NCBI Taxonomy" id="1265931"/>
    <lineage>
        <taxon>Bacteria</taxon>
        <taxon>Pseudomonadati</taxon>
        <taxon>Pseudomonadota</taxon>
        <taxon>Alphaproteobacteria</taxon>
        <taxon>Hyphomicrobiales</taxon>
        <taxon>Rhizobiaceae</taxon>
        <taxon>Rhizobium/Agrobacterium group</taxon>
        <taxon>Rhizobium</taxon>
    </lineage>
</organism>
<evidence type="ECO:0008006" key="4">
    <source>
        <dbReference type="Google" id="ProtNLM"/>
    </source>
</evidence>
<dbReference type="PROSITE" id="PS51257">
    <property type="entry name" value="PROKAR_LIPOPROTEIN"/>
    <property type="match status" value="1"/>
</dbReference>
<dbReference type="RefSeq" id="WP_183902102.1">
    <property type="nucleotide sequence ID" value="NZ_JACIDW010000019.1"/>
</dbReference>
<feature type="signal peptide" evidence="1">
    <location>
        <begin position="1"/>
        <end position="22"/>
    </location>
</feature>
<reference evidence="2 3" key="1">
    <citation type="submission" date="2020-08" db="EMBL/GenBank/DDBJ databases">
        <title>Genomic Encyclopedia of Type Strains, Phase IV (KMG-IV): sequencing the most valuable type-strain genomes for metagenomic binning, comparative biology and taxonomic classification.</title>
        <authorList>
            <person name="Goeker M."/>
        </authorList>
    </citation>
    <scope>NUCLEOTIDE SEQUENCE [LARGE SCALE GENOMIC DNA]</scope>
    <source>
        <strain evidence="2 3">DSM 26575</strain>
    </source>
</reference>
<dbReference type="AlphaFoldDB" id="A0A7W6CT23"/>
<gene>
    <name evidence="2" type="ORF">GGQ67_004318</name>
</gene>
<keyword evidence="3" id="KW-1185">Reference proteome</keyword>